<dbReference type="EMBL" id="CAJNIZ010046810">
    <property type="protein sequence ID" value="CAE7757187.1"/>
    <property type="molecule type" value="Genomic_DNA"/>
</dbReference>
<evidence type="ECO:0000313" key="1">
    <source>
        <dbReference type="EMBL" id="CAE7757187.1"/>
    </source>
</evidence>
<dbReference type="Proteomes" id="UP000649617">
    <property type="component" value="Unassembled WGS sequence"/>
</dbReference>
<comment type="caution">
    <text evidence="1">The sequence shown here is derived from an EMBL/GenBank/DDBJ whole genome shotgun (WGS) entry which is preliminary data.</text>
</comment>
<name>A0A812XZZ9_SYMPI</name>
<dbReference type="SUPFAM" id="SSF50985">
    <property type="entry name" value="RCC1/BLIP-II"/>
    <property type="match status" value="1"/>
</dbReference>
<dbReference type="AlphaFoldDB" id="A0A812XZZ9"/>
<evidence type="ECO:0000313" key="2">
    <source>
        <dbReference type="Proteomes" id="UP000649617"/>
    </source>
</evidence>
<accession>A0A812XZZ9</accession>
<protein>
    <submittedName>
        <fullName evidence="1">Pim1 protein</fullName>
    </submittedName>
</protein>
<dbReference type="InterPro" id="IPR009091">
    <property type="entry name" value="RCC1/BLIP-II"/>
</dbReference>
<dbReference type="OrthoDB" id="436713at2759"/>
<dbReference type="Gene3D" id="2.130.10.30">
    <property type="entry name" value="Regulator of chromosome condensation 1/beta-lactamase-inhibitor protein II"/>
    <property type="match status" value="1"/>
</dbReference>
<reference evidence="1" key="1">
    <citation type="submission" date="2021-02" db="EMBL/GenBank/DDBJ databases">
        <authorList>
            <person name="Dougan E. K."/>
            <person name="Rhodes N."/>
            <person name="Thang M."/>
            <person name="Chan C."/>
        </authorList>
    </citation>
    <scope>NUCLEOTIDE SEQUENCE</scope>
</reference>
<sequence length="211" mass="21993">VLPEDRALDRVNVKDGDLLSAVVGKDQLASTDKAFALLGADGSVVAWGHPDSGGDARALQHRLSDVEMLQGSFRAFAALKADGSVVTWGHRGYGGQSIRDGSQGHSESVKRLFPTHNGILAVLVDGSVAPCGWSNTSEDVTTRRAVDCMTGVQDVKNTRGAFAAIVGDGSVVTGGNYIYGGDCSAVREQLQDVRQIAASYGAFAARRGDGS</sequence>
<proteinExistence type="predicted"/>
<gene>
    <name evidence="1" type="primary">pim1</name>
    <name evidence="1" type="ORF">SPIL2461_LOCUS22030</name>
</gene>
<keyword evidence="2" id="KW-1185">Reference proteome</keyword>
<organism evidence="1 2">
    <name type="scientific">Symbiodinium pilosum</name>
    <name type="common">Dinoflagellate</name>
    <dbReference type="NCBI Taxonomy" id="2952"/>
    <lineage>
        <taxon>Eukaryota</taxon>
        <taxon>Sar</taxon>
        <taxon>Alveolata</taxon>
        <taxon>Dinophyceae</taxon>
        <taxon>Suessiales</taxon>
        <taxon>Symbiodiniaceae</taxon>
        <taxon>Symbiodinium</taxon>
    </lineage>
</organism>
<feature type="non-terminal residue" evidence="1">
    <location>
        <position position="211"/>
    </location>
</feature>
<feature type="non-terminal residue" evidence="1">
    <location>
        <position position="1"/>
    </location>
</feature>